<sequence>MHIMRFLNVNGRLCQHGVLMLLCQCSLCQNQGTINQGTIGLFCCYRLLFYHDWGLLCVGVLHLSNVPNMLASVVCVRWC</sequence>
<evidence type="ECO:0000313" key="2">
    <source>
        <dbReference type="Proteomes" id="UP000191094"/>
    </source>
</evidence>
<reference evidence="1 2" key="1">
    <citation type="submission" date="2017-02" db="EMBL/GenBank/DDBJ databases">
        <title>Draft genome sequence of Moraxella lincolnii CCUG 9405T type strain.</title>
        <authorList>
            <person name="Salva-Serra F."/>
            <person name="Engstrom-Jakobsson H."/>
            <person name="Thorell K."/>
            <person name="Jaen-Luchoro D."/>
            <person name="Gonzales-Siles L."/>
            <person name="Karlsson R."/>
            <person name="Yazdan S."/>
            <person name="Boulund F."/>
            <person name="Johnning A."/>
            <person name="Engstrand L."/>
            <person name="Kristiansson E."/>
            <person name="Moore E."/>
        </authorList>
    </citation>
    <scope>NUCLEOTIDE SEQUENCE [LARGE SCALE GENOMIC DNA]</scope>
    <source>
        <strain evidence="1 2">CCUG 9405</strain>
    </source>
</reference>
<organism evidence="1 2">
    <name type="scientific">Lwoffella lincolnii</name>
    <dbReference type="NCBI Taxonomy" id="90241"/>
    <lineage>
        <taxon>Bacteria</taxon>
        <taxon>Pseudomonadati</taxon>
        <taxon>Pseudomonadota</taxon>
        <taxon>Gammaproteobacteria</taxon>
        <taxon>Moraxellales</taxon>
        <taxon>Moraxellaceae</taxon>
        <taxon>Lwoffella</taxon>
    </lineage>
</organism>
<proteinExistence type="predicted"/>
<gene>
    <name evidence="1" type="ORF">B0682_03810</name>
</gene>
<accession>A0A1T0CHC1</accession>
<name>A0A1T0CHC1_9GAMM</name>
<dbReference type="AlphaFoldDB" id="A0A1T0CHC1"/>
<evidence type="ECO:0000313" key="1">
    <source>
        <dbReference type="EMBL" id="OOS21757.1"/>
    </source>
</evidence>
<comment type="caution">
    <text evidence="1">The sequence shown here is derived from an EMBL/GenBank/DDBJ whole genome shotgun (WGS) entry which is preliminary data.</text>
</comment>
<dbReference type="EMBL" id="MUYT01000004">
    <property type="protein sequence ID" value="OOS21757.1"/>
    <property type="molecule type" value="Genomic_DNA"/>
</dbReference>
<protein>
    <submittedName>
        <fullName evidence="1">Uncharacterized protein</fullName>
    </submittedName>
</protein>
<dbReference type="Proteomes" id="UP000191094">
    <property type="component" value="Unassembled WGS sequence"/>
</dbReference>
<keyword evidence="2" id="KW-1185">Reference proteome</keyword>